<evidence type="ECO:0000313" key="2">
    <source>
        <dbReference type="Proteomes" id="UP000199437"/>
    </source>
</evidence>
<protein>
    <submittedName>
        <fullName evidence="1">Uncharacterized protein</fullName>
    </submittedName>
</protein>
<organism evidence="1 2">
    <name type="scientific">Roseivirga pacifica</name>
    <dbReference type="NCBI Taxonomy" id="1267423"/>
    <lineage>
        <taxon>Bacteria</taxon>
        <taxon>Pseudomonadati</taxon>
        <taxon>Bacteroidota</taxon>
        <taxon>Cytophagia</taxon>
        <taxon>Cytophagales</taxon>
        <taxon>Roseivirgaceae</taxon>
        <taxon>Roseivirga</taxon>
    </lineage>
</organism>
<dbReference type="GeneID" id="99985895"/>
<proteinExistence type="predicted"/>
<dbReference type="STRING" id="1267423.SAMN05216290_1163"/>
<dbReference type="EMBL" id="FOIR01000001">
    <property type="protein sequence ID" value="SEW00147.1"/>
    <property type="molecule type" value="Genomic_DNA"/>
</dbReference>
<accession>A0A1I0NG24</accession>
<keyword evidence="2" id="KW-1185">Reference proteome</keyword>
<evidence type="ECO:0000313" key="1">
    <source>
        <dbReference type="EMBL" id="SEW00147.1"/>
    </source>
</evidence>
<sequence length="248" mass="28761">MKTLLFVGHPGHELLAYKLLITEKPDVVYLTTGSGNRNQSRLHESIALVNSLGLKALSPFEPFSDRQIYDLILEGDHKPFLVLLDSLEDLWRSEGYGRIVGDALEGFNPSHDICRYLINGLVSRLTSKNKEVENYDFLQDELHKGQDSINENSIVFDLSEDEMREKLKACVDYAELKFEVDRFMDSFGLDFFRKECFRKITDLTKVSNWETEVPFYEEHGRRRVKEGVYKRLISFNENMKPLAQALLQ</sequence>
<dbReference type="OrthoDB" id="655095at2"/>
<dbReference type="RefSeq" id="WP_090257567.1">
    <property type="nucleotide sequence ID" value="NZ_FOIR01000001.1"/>
</dbReference>
<dbReference type="Proteomes" id="UP000199437">
    <property type="component" value="Unassembled WGS sequence"/>
</dbReference>
<gene>
    <name evidence="1" type="ORF">SAMN05216290_1163</name>
</gene>
<dbReference type="AlphaFoldDB" id="A0A1I0NG24"/>
<name>A0A1I0NG24_9BACT</name>
<reference evidence="2" key="1">
    <citation type="submission" date="2016-10" db="EMBL/GenBank/DDBJ databases">
        <authorList>
            <person name="Varghese N."/>
            <person name="Submissions S."/>
        </authorList>
    </citation>
    <scope>NUCLEOTIDE SEQUENCE [LARGE SCALE GENOMIC DNA]</scope>
    <source>
        <strain evidence="2">CGMCC 1.12402</strain>
    </source>
</reference>